<dbReference type="EMBL" id="JBAMMX010000001">
    <property type="protein sequence ID" value="KAK6946975.1"/>
    <property type="molecule type" value="Genomic_DNA"/>
</dbReference>
<feature type="region of interest" description="Disordered" evidence="7">
    <location>
        <begin position="708"/>
        <end position="871"/>
    </location>
</feature>
<feature type="compositionally biased region" description="Basic and acidic residues" evidence="7">
    <location>
        <begin position="839"/>
        <end position="855"/>
    </location>
</feature>
<evidence type="ECO:0000256" key="2">
    <source>
        <dbReference type="ARBA" id="ARBA00022737"/>
    </source>
</evidence>
<keyword evidence="5" id="KW-0804">Transcription</keyword>
<dbReference type="PANTHER" id="PTHR13161">
    <property type="entry name" value="SPLICING FACTOR SUPPRESSOR OF WHITE APRICOT"/>
    <property type="match status" value="1"/>
</dbReference>
<reference evidence="9 10" key="1">
    <citation type="submission" date="2023-12" db="EMBL/GenBank/DDBJ databases">
        <title>A high-quality genome assembly for Dillenia turbinata (Dilleniales).</title>
        <authorList>
            <person name="Chanderbali A."/>
        </authorList>
    </citation>
    <scope>NUCLEOTIDE SEQUENCE [LARGE SCALE GENOMIC DNA]</scope>
    <source>
        <strain evidence="9">LSX21</strain>
        <tissue evidence="9">Leaf</tissue>
    </source>
</reference>
<accession>A0AAN8W848</accession>
<organism evidence="9 10">
    <name type="scientific">Dillenia turbinata</name>
    <dbReference type="NCBI Taxonomy" id="194707"/>
    <lineage>
        <taxon>Eukaryota</taxon>
        <taxon>Viridiplantae</taxon>
        <taxon>Streptophyta</taxon>
        <taxon>Embryophyta</taxon>
        <taxon>Tracheophyta</taxon>
        <taxon>Spermatophyta</taxon>
        <taxon>Magnoliopsida</taxon>
        <taxon>eudicotyledons</taxon>
        <taxon>Gunneridae</taxon>
        <taxon>Pentapetalae</taxon>
        <taxon>Dilleniales</taxon>
        <taxon>Dilleniaceae</taxon>
        <taxon>Dillenia</taxon>
    </lineage>
</organism>
<feature type="compositionally biased region" description="Basic and acidic residues" evidence="7">
    <location>
        <begin position="708"/>
        <end position="717"/>
    </location>
</feature>
<feature type="compositionally biased region" description="Basic residues" evidence="7">
    <location>
        <begin position="800"/>
        <end position="812"/>
    </location>
</feature>
<comment type="caution">
    <text evidence="9">The sequence shown here is derived from an EMBL/GenBank/DDBJ whole genome shotgun (WGS) entry which is preliminary data.</text>
</comment>
<dbReference type="Proteomes" id="UP001370490">
    <property type="component" value="Unassembled WGS sequence"/>
</dbReference>
<sequence>GFKFQSINTNEIDDGSCHALFFDDDTNAAFVNASDALVEWNSLLIDRYDVRHLLHAPSPPRPRRHASSSPPPCQPDESELDYERYLDLPPPSDEHESDNNAEAVNDGAHHAVAFSYGNDDDSTNQKSAEAGLASSGFHPPFPVPESLLDNLVSLSCLSFRCLELGWRSFHKRLPFTGTLIPFDVMTKGPCSTLLRKKPFFLSSVVQPPTEKIHQIIARTAMFVSKHGGQSEIVLRVKQGDNPTFGFLMPDHHLHAYFRYLVDHQEFLKPDVGDKSQEEKKSVPEISRVGNGALSLLGYMHGEDDEGAAEEAVESKKNGSDGSYCASSLAGSHESDRAETAHVTGSGEATSMPALPSKEKVPACGRVYSTNKLKAGPTSKFKKDHELLGSVNASADKSRVSALPGISKIETVVLEPPSELKRLVDTVLEFIVKNGKQFEAVLIEQDRKNGRFPFLIPSNRYHPYYLKVLQKAQEAKSDTESKLSGKSFSSEDKRADKKDEQDQPSRTAVQQFGVSVDAAVAAAILQAARRGIKNPTVPIFQTASSNGTNQSLSTEGPQILSFGSHLFATSRPQGETEKLVSNVETCVSVPVANVIAKTAAFAAASEADFSEASLTKEQKLKAERLRRAKMFAAMIKSGAAPLKPGLVLALSVDPPESGASGLSGLKDETFNNSANLSGSEAVILADKEKEGSSVPADIDTSDKIDVSERKSFGDDLKKESRKRRSRRSRRHEEDDEEQEEEKEKERDHKHSRKKHRSHHSHRSSHESKDKHRHRKRHSSSKDTDSYHRHRLESSYEDEHHYRPRSSKHRKRSHREKEVELEEGEISTRVSDESRASGGDDSSREASLDLLETRKDGSSQSQPHQAAEVPDDLRAKIRAMLLATL</sequence>
<evidence type="ECO:0000256" key="3">
    <source>
        <dbReference type="ARBA" id="ARBA00022884"/>
    </source>
</evidence>
<dbReference type="SMART" id="SM01141">
    <property type="entry name" value="DRY_EERY"/>
    <property type="match status" value="1"/>
</dbReference>
<dbReference type="PROSITE" id="PS50128">
    <property type="entry name" value="SURP"/>
    <property type="match status" value="2"/>
</dbReference>
<feature type="region of interest" description="Disordered" evidence="7">
    <location>
        <begin position="56"/>
        <end position="79"/>
    </location>
</feature>
<dbReference type="SUPFAM" id="SSF109905">
    <property type="entry name" value="Surp module (SWAP domain)"/>
    <property type="match status" value="2"/>
</dbReference>
<dbReference type="InterPro" id="IPR000061">
    <property type="entry name" value="Surp"/>
</dbReference>
<feature type="compositionally biased region" description="Basic and acidic residues" evidence="7">
    <location>
        <begin position="475"/>
        <end position="502"/>
    </location>
</feature>
<dbReference type="FunFam" id="1.10.10.790:FF:000002">
    <property type="entry name" value="Splicing factor 3A subunit 1"/>
    <property type="match status" value="1"/>
</dbReference>
<dbReference type="FunFam" id="1.10.10.790:FF:000009">
    <property type="entry name" value="splicing factor, suppressor of white-apricot homolog"/>
    <property type="match status" value="1"/>
</dbReference>
<keyword evidence="1" id="KW-0507">mRNA processing</keyword>
<dbReference type="PANTHER" id="PTHR13161:SF15">
    <property type="entry name" value="SPLICING FACTOR, SUPPRESSOR OF WHITE-APRICOT HOMOLOG"/>
    <property type="match status" value="1"/>
</dbReference>
<evidence type="ECO:0000256" key="1">
    <source>
        <dbReference type="ARBA" id="ARBA00022664"/>
    </source>
</evidence>
<feature type="domain" description="SURP motif" evidence="8">
    <location>
        <begin position="215"/>
        <end position="257"/>
    </location>
</feature>
<evidence type="ECO:0000313" key="9">
    <source>
        <dbReference type="EMBL" id="KAK6946975.1"/>
    </source>
</evidence>
<dbReference type="SMART" id="SM00648">
    <property type="entry name" value="SWAP"/>
    <property type="match status" value="2"/>
</dbReference>
<keyword evidence="10" id="KW-1185">Reference proteome</keyword>
<protein>
    <submittedName>
        <fullName evidence="9">SWAP/Surp</fullName>
    </submittedName>
</protein>
<dbReference type="InterPro" id="IPR035967">
    <property type="entry name" value="SWAP/Surp_sf"/>
</dbReference>
<evidence type="ECO:0000313" key="10">
    <source>
        <dbReference type="Proteomes" id="UP001370490"/>
    </source>
</evidence>
<feature type="compositionally biased region" description="Basic residues" evidence="7">
    <location>
        <begin position="748"/>
        <end position="761"/>
    </location>
</feature>
<keyword evidence="3" id="KW-0694">RNA-binding</keyword>
<keyword evidence="2" id="KW-0677">Repeat</keyword>
<evidence type="ECO:0000256" key="7">
    <source>
        <dbReference type="SAM" id="MobiDB-lite"/>
    </source>
</evidence>
<feature type="compositionally biased region" description="Basic and acidic residues" evidence="7">
    <location>
        <begin position="778"/>
        <end position="799"/>
    </location>
</feature>
<feature type="compositionally biased region" description="Basic residues" evidence="7">
    <location>
        <begin position="718"/>
        <end position="728"/>
    </location>
</feature>
<dbReference type="GO" id="GO:0003723">
    <property type="term" value="F:RNA binding"/>
    <property type="evidence" value="ECO:0007669"/>
    <property type="project" value="UniProtKB-KW"/>
</dbReference>
<dbReference type="Gene3D" id="1.10.10.790">
    <property type="entry name" value="Surp module"/>
    <property type="match status" value="2"/>
</dbReference>
<evidence type="ECO:0000259" key="8">
    <source>
        <dbReference type="PROSITE" id="PS50128"/>
    </source>
</evidence>
<proteinExistence type="predicted"/>
<keyword evidence="6" id="KW-0508">mRNA splicing</keyword>
<dbReference type="InterPro" id="IPR040397">
    <property type="entry name" value="SWAP"/>
</dbReference>
<dbReference type="InterPro" id="IPR019147">
    <property type="entry name" value="SWAP_N_domain"/>
</dbReference>
<feature type="region of interest" description="Disordered" evidence="7">
    <location>
        <begin position="475"/>
        <end position="507"/>
    </location>
</feature>
<evidence type="ECO:0000256" key="5">
    <source>
        <dbReference type="ARBA" id="ARBA00023163"/>
    </source>
</evidence>
<evidence type="ECO:0000256" key="6">
    <source>
        <dbReference type="ARBA" id="ARBA00023187"/>
    </source>
</evidence>
<feature type="region of interest" description="Disordered" evidence="7">
    <location>
        <begin position="304"/>
        <end position="355"/>
    </location>
</feature>
<dbReference type="GO" id="GO:0000395">
    <property type="term" value="P:mRNA 5'-splice site recognition"/>
    <property type="evidence" value="ECO:0007669"/>
    <property type="project" value="TreeGrafter"/>
</dbReference>
<gene>
    <name evidence="9" type="ORF">RJ641_000448</name>
</gene>
<dbReference type="Pfam" id="PF01805">
    <property type="entry name" value="Surp"/>
    <property type="match status" value="2"/>
</dbReference>
<dbReference type="AlphaFoldDB" id="A0AAN8W848"/>
<keyword evidence="4" id="KW-0805">Transcription regulation</keyword>
<feature type="domain" description="SURP motif" evidence="8">
    <location>
        <begin position="422"/>
        <end position="464"/>
    </location>
</feature>
<name>A0AAN8W848_9MAGN</name>
<dbReference type="Pfam" id="PF09750">
    <property type="entry name" value="DRY_EERY"/>
    <property type="match status" value="1"/>
</dbReference>
<feature type="non-terminal residue" evidence="9">
    <location>
        <position position="1"/>
    </location>
</feature>
<evidence type="ECO:0000256" key="4">
    <source>
        <dbReference type="ARBA" id="ARBA00023015"/>
    </source>
</evidence>